<dbReference type="Proteomes" id="UP001060150">
    <property type="component" value="Chromosome"/>
</dbReference>
<name>A0ABY5ND19_9ACTN</name>
<dbReference type="EMBL" id="CP102332">
    <property type="protein sequence ID" value="UUS33880.1"/>
    <property type="molecule type" value="Genomic_DNA"/>
</dbReference>
<keyword evidence="4" id="KW-1185">Reference proteome</keyword>
<sequence>MSSSSGVCTAWRGVDRTVGGKYRPPSWESALPAARCHRARDGVTRTRRPDQSCRPGSCPAGDGGTVSHRGTRSTPELAGAAALVSRHLGTGARVTDMERLTGGTFNDVYRLTLEGAEQSAAVLKISPPPSVPLMTYERDLLRTEAGFYAHGSTVEGVPLPRVLGTDFDRKSADGDRLLMTHLDGRDWHTARSTIPACERDRLRCDLGRIIGELHHVQGVGFGYPQHGTPGTGSPWRTVFLAMLSDVLHDARTYNARLPFDEDRLLRTIDQKAWLLDDVTVPTLVHFDLWDGNVLVAEREGRLEISGIIDAERAFWGDPLADLVSPALFGDISDDEAFLAGYCSARGRGFRLGDHDLGRVAMYRIYLALIVLVEGTPRGYDPDERAPLTDRATADLFAALDRLHRTVPQATGEA</sequence>
<protein>
    <submittedName>
        <fullName evidence="3">Aminoglycoside phosphotransferase family protein</fullName>
    </submittedName>
</protein>
<reference evidence="3" key="1">
    <citation type="submission" date="2022-08" db="EMBL/GenBank/DDBJ databases">
        <title>Streptomyces changanensis sp. nov., an actinomycete isolated from soil.</title>
        <authorList>
            <person name="Wu H."/>
            <person name="Han L."/>
        </authorList>
    </citation>
    <scope>NUCLEOTIDE SEQUENCE</scope>
    <source>
        <strain evidence="3">HL-66</strain>
    </source>
</reference>
<dbReference type="Gene3D" id="3.90.1200.10">
    <property type="match status" value="1"/>
</dbReference>
<evidence type="ECO:0000259" key="2">
    <source>
        <dbReference type="Pfam" id="PF01636"/>
    </source>
</evidence>
<dbReference type="PANTHER" id="PTHR21310:SF15">
    <property type="entry name" value="AMINOGLYCOSIDE PHOSPHOTRANSFERASE DOMAIN-CONTAINING PROTEIN"/>
    <property type="match status" value="1"/>
</dbReference>
<feature type="region of interest" description="Disordered" evidence="1">
    <location>
        <begin position="38"/>
        <end position="72"/>
    </location>
</feature>
<accession>A0ABY5ND19</accession>
<proteinExistence type="predicted"/>
<dbReference type="InterPro" id="IPR011009">
    <property type="entry name" value="Kinase-like_dom_sf"/>
</dbReference>
<dbReference type="Pfam" id="PF01636">
    <property type="entry name" value="APH"/>
    <property type="match status" value="1"/>
</dbReference>
<gene>
    <name evidence="3" type="ORF">NRO40_25665</name>
</gene>
<organism evidence="3 4">
    <name type="scientific">Streptomyces changanensis</name>
    <dbReference type="NCBI Taxonomy" id="2964669"/>
    <lineage>
        <taxon>Bacteria</taxon>
        <taxon>Bacillati</taxon>
        <taxon>Actinomycetota</taxon>
        <taxon>Actinomycetes</taxon>
        <taxon>Kitasatosporales</taxon>
        <taxon>Streptomycetaceae</taxon>
        <taxon>Streptomyces</taxon>
    </lineage>
</organism>
<feature type="domain" description="Aminoglycoside phosphotransferase" evidence="2">
    <location>
        <begin position="97"/>
        <end position="348"/>
    </location>
</feature>
<dbReference type="SUPFAM" id="SSF56112">
    <property type="entry name" value="Protein kinase-like (PK-like)"/>
    <property type="match status" value="1"/>
</dbReference>
<dbReference type="InterPro" id="IPR051678">
    <property type="entry name" value="AGP_Transferase"/>
</dbReference>
<evidence type="ECO:0000256" key="1">
    <source>
        <dbReference type="SAM" id="MobiDB-lite"/>
    </source>
</evidence>
<evidence type="ECO:0000313" key="4">
    <source>
        <dbReference type="Proteomes" id="UP001060150"/>
    </source>
</evidence>
<dbReference type="PANTHER" id="PTHR21310">
    <property type="entry name" value="AMINOGLYCOSIDE PHOSPHOTRANSFERASE-RELATED-RELATED"/>
    <property type="match status" value="1"/>
</dbReference>
<evidence type="ECO:0000313" key="3">
    <source>
        <dbReference type="EMBL" id="UUS33880.1"/>
    </source>
</evidence>
<feature type="compositionally biased region" description="Basic and acidic residues" evidence="1">
    <location>
        <begin position="39"/>
        <end position="51"/>
    </location>
</feature>
<dbReference type="InterPro" id="IPR002575">
    <property type="entry name" value="Aminoglycoside_PTrfase"/>
</dbReference>
<dbReference type="RefSeq" id="WP_079047332.1">
    <property type="nucleotide sequence ID" value="NZ_CP102332.1"/>
</dbReference>